<evidence type="ECO:0000313" key="2">
    <source>
        <dbReference type="Proteomes" id="UP000621210"/>
    </source>
</evidence>
<proteinExistence type="predicted"/>
<dbReference type="RefSeq" id="WP_188185216.1">
    <property type="nucleotide sequence ID" value="NZ_JACVQF010000234.1"/>
</dbReference>
<name>A0A926QUK2_9ACTN</name>
<comment type="caution">
    <text evidence="1">The sequence shown here is derived from an EMBL/GenBank/DDBJ whole genome shotgun (WGS) entry which is preliminary data.</text>
</comment>
<accession>A0A926QUK2</accession>
<dbReference type="Proteomes" id="UP000621210">
    <property type="component" value="Unassembled WGS sequence"/>
</dbReference>
<keyword evidence="2" id="KW-1185">Reference proteome</keyword>
<gene>
    <name evidence="1" type="ORF">H0H10_34990</name>
</gene>
<sequence length="100" mass="10967">MAEYTISTASGDEWPVLPRNEFEAVLQPRSFACDAVDAVGDHSFRTGDTTVSASWELPSTWYVYVDGAPSLNVADAIVAEMAQQLGEATRKTANYYRITD</sequence>
<organism evidence="1 2">
    <name type="scientific">Streptomyces griseicoloratus</name>
    <dbReference type="NCBI Taxonomy" id="2752516"/>
    <lineage>
        <taxon>Bacteria</taxon>
        <taxon>Bacillati</taxon>
        <taxon>Actinomycetota</taxon>
        <taxon>Actinomycetes</taxon>
        <taxon>Kitasatosporales</taxon>
        <taxon>Streptomycetaceae</taxon>
        <taxon>Streptomyces</taxon>
    </lineage>
</organism>
<reference evidence="1" key="2">
    <citation type="submission" date="2020-09" db="EMBL/GenBank/DDBJ databases">
        <authorList>
            <person name="Luo X."/>
        </authorList>
    </citation>
    <scope>NUCLEOTIDE SEQUENCE</scope>
    <source>
        <strain evidence="1">TRM S81-3</strain>
    </source>
</reference>
<reference evidence="1" key="1">
    <citation type="submission" date="2020-09" db="EMBL/GenBank/DDBJ databases">
        <title>Streptomyces grisecoloratus sp. nov., isolated from cotton soil.</title>
        <authorList>
            <person name="Xing L."/>
        </authorList>
    </citation>
    <scope>NUCLEOTIDE SEQUENCE</scope>
    <source>
        <strain evidence="1">TRM S81-3</strain>
    </source>
</reference>
<dbReference type="EMBL" id="JACVQF010000234">
    <property type="protein sequence ID" value="MBD0424313.1"/>
    <property type="molecule type" value="Genomic_DNA"/>
</dbReference>
<dbReference type="AlphaFoldDB" id="A0A926QUK2"/>
<protein>
    <submittedName>
        <fullName evidence="1">Uncharacterized protein</fullName>
    </submittedName>
</protein>
<evidence type="ECO:0000313" key="1">
    <source>
        <dbReference type="EMBL" id="MBD0424313.1"/>
    </source>
</evidence>